<evidence type="ECO:0000256" key="2">
    <source>
        <dbReference type="ARBA" id="ARBA00022475"/>
    </source>
</evidence>
<dbReference type="Proteomes" id="UP000278332">
    <property type="component" value="Unassembled WGS sequence"/>
</dbReference>
<dbReference type="GO" id="GO:0022857">
    <property type="term" value="F:transmembrane transporter activity"/>
    <property type="evidence" value="ECO:0007669"/>
    <property type="project" value="InterPro"/>
</dbReference>
<dbReference type="InterPro" id="IPR011701">
    <property type="entry name" value="MFS"/>
</dbReference>
<feature type="transmembrane region" description="Helical" evidence="6">
    <location>
        <begin position="187"/>
        <end position="206"/>
    </location>
</feature>
<feature type="transmembrane region" description="Helical" evidence="6">
    <location>
        <begin position="25"/>
        <end position="46"/>
    </location>
</feature>
<feature type="transmembrane region" description="Helical" evidence="6">
    <location>
        <begin position="66"/>
        <end position="90"/>
    </location>
</feature>
<evidence type="ECO:0000256" key="6">
    <source>
        <dbReference type="SAM" id="Phobius"/>
    </source>
</evidence>
<feature type="transmembrane region" description="Helical" evidence="6">
    <location>
        <begin position="270"/>
        <end position="291"/>
    </location>
</feature>
<name>A0A3M4VS06_PSECI</name>
<evidence type="ECO:0000313" key="8">
    <source>
        <dbReference type="EMBL" id="RMR54377.1"/>
    </source>
</evidence>
<keyword evidence="4 6" id="KW-1133">Transmembrane helix</keyword>
<feature type="transmembrane region" description="Helical" evidence="6">
    <location>
        <begin position="361"/>
        <end position="380"/>
    </location>
</feature>
<dbReference type="Gene3D" id="1.20.1250.20">
    <property type="entry name" value="MFS general substrate transporter like domains"/>
    <property type="match status" value="1"/>
</dbReference>
<evidence type="ECO:0000256" key="5">
    <source>
        <dbReference type="ARBA" id="ARBA00023136"/>
    </source>
</evidence>
<evidence type="ECO:0000313" key="9">
    <source>
        <dbReference type="Proteomes" id="UP000278332"/>
    </source>
</evidence>
<protein>
    <recommendedName>
        <fullName evidence="7">Major facilitator superfamily (MFS) profile domain-containing protein</fullName>
    </recommendedName>
</protein>
<dbReference type="EMBL" id="RBRY01000119">
    <property type="protein sequence ID" value="RMR54377.1"/>
    <property type="molecule type" value="Genomic_DNA"/>
</dbReference>
<evidence type="ECO:0000256" key="4">
    <source>
        <dbReference type="ARBA" id="ARBA00022989"/>
    </source>
</evidence>
<accession>A0A3M4VS06</accession>
<dbReference type="SUPFAM" id="SSF103473">
    <property type="entry name" value="MFS general substrate transporter"/>
    <property type="match status" value="1"/>
</dbReference>
<dbReference type="PANTHER" id="PTHR43124">
    <property type="entry name" value="PURINE EFFLUX PUMP PBUE"/>
    <property type="match status" value="1"/>
</dbReference>
<keyword evidence="2" id="KW-1003">Cell membrane</keyword>
<gene>
    <name evidence="8" type="ORF">ALP84_01524</name>
</gene>
<evidence type="ECO:0000259" key="7">
    <source>
        <dbReference type="PROSITE" id="PS50850"/>
    </source>
</evidence>
<feature type="domain" description="Major facilitator superfamily (MFS) profile" evidence="7">
    <location>
        <begin position="32"/>
        <end position="426"/>
    </location>
</feature>
<dbReference type="AlphaFoldDB" id="A0A3M4VS06"/>
<feature type="transmembrane region" description="Helical" evidence="6">
    <location>
        <begin position="329"/>
        <end position="349"/>
    </location>
</feature>
<feature type="transmembrane region" description="Helical" evidence="6">
    <location>
        <begin position="227"/>
        <end position="250"/>
    </location>
</feature>
<feature type="transmembrane region" description="Helical" evidence="6">
    <location>
        <begin position="400"/>
        <end position="421"/>
    </location>
</feature>
<reference evidence="8 9" key="1">
    <citation type="submission" date="2018-08" db="EMBL/GenBank/DDBJ databases">
        <title>Recombination of ecologically and evolutionarily significant loci maintains genetic cohesion in the Pseudomonas syringae species complex.</title>
        <authorList>
            <person name="Dillon M."/>
            <person name="Thakur S."/>
            <person name="Almeida R.N.D."/>
            <person name="Weir B.S."/>
            <person name="Guttman D.S."/>
        </authorList>
    </citation>
    <scope>NUCLEOTIDE SEQUENCE [LARGE SCALE GENOMIC DNA]</scope>
    <source>
        <strain evidence="8 9">ICMP 6917</strain>
    </source>
</reference>
<feature type="transmembrane region" description="Helical" evidence="6">
    <location>
        <begin position="303"/>
        <end position="323"/>
    </location>
</feature>
<feature type="transmembrane region" description="Helical" evidence="6">
    <location>
        <begin position="102"/>
        <end position="122"/>
    </location>
</feature>
<comment type="caution">
    <text evidence="8">The sequence shown here is derived from an EMBL/GenBank/DDBJ whole genome shotgun (WGS) entry which is preliminary data.</text>
</comment>
<feature type="transmembrane region" description="Helical" evidence="6">
    <location>
        <begin position="128"/>
        <end position="148"/>
    </location>
</feature>
<feature type="transmembrane region" description="Helical" evidence="6">
    <location>
        <begin position="155"/>
        <end position="181"/>
    </location>
</feature>
<dbReference type="GO" id="GO:0005886">
    <property type="term" value="C:plasma membrane"/>
    <property type="evidence" value="ECO:0007669"/>
    <property type="project" value="UniProtKB-SubCell"/>
</dbReference>
<dbReference type="PROSITE" id="PS50850">
    <property type="entry name" value="MFS"/>
    <property type="match status" value="1"/>
</dbReference>
<sequence length="428" mass="46145">MFMESRLMSGGSTMDCSQKQLKSSFFLLFLTIFIPFGLGHFISYMFRTVNAVIYVDLQADLGLPASSLGLLTGVYFLAFAAAQIPLGVMLDRYGPRSVQAPMLLLAVLGSVIFSVSSTEAGLMIGRGLIGLGVAGSLMSAIKACAIWLPVERLPLVTACLLSIGGLGAMASTTPLHVLLGWVTWREAFLILALLTFCVAAIIHFSVPKAYEAKSVRYSDMFAAVGKLYLSWSFWRLALYSVCAHAIYMSVLSLWMGPWLHDMAGLSDPDMASVLLFGTVAMVAGSLAFGAITDYLRRFGVQPIMVCGAGMVIFIVFQGLMASGLPVSPYLIAMGFSFFGTSTTMNYAIIAQSVSPELAGRVSSSFNLVLFVLAFFLQWLMGGVLNLWPAGEGAGPPVEAYQWSLGLMIALQVPGVLLWLSFRPWKLKA</sequence>
<evidence type="ECO:0000256" key="1">
    <source>
        <dbReference type="ARBA" id="ARBA00004651"/>
    </source>
</evidence>
<comment type="subcellular location">
    <subcellularLocation>
        <location evidence="1">Cell membrane</location>
        <topology evidence="1">Multi-pass membrane protein</topology>
    </subcellularLocation>
</comment>
<proteinExistence type="predicted"/>
<dbReference type="InterPro" id="IPR020846">
    <property type="entry name" value="MFS_dom"/>
</dbReference>
<keyword evidence="5 6" id="KW-0472">Membrane</keyword>
<keyword evidence="3 6" id="KW-0812">Transmembrane</keyword>
<dbReference type="InterPro" id="IPR050189">
    <property type="entry name" value="MFS_Efflux_Transporters"/>
</dbReference>
<dbReference type="PANTHER" id="PTHR43124:SF3">
    <property type="entry name" value="CHLORAMPHENICOL EFFLUX PUMP RV0191"/>
    <property type="match status" value="1"/>
</dbReference>
<dbReference type="InterPro" id="IPR036259">
    <property type="entry name" value="MFS_trans_sf"/>
</dbReference>
<organism evidence="8 9">
    <name type="scientific">Pseudomonas cichorii</name>
    <dbReference type="NCBI Taxonomy" id="36746"/>
    <lineage>
        <taxon>Bacteria</taxon>
        <taxon>Pseudomonadati</taxon>
        <taxon>Pseudomonadota</taxon>
        <taxon>Gammaproteobacteria</taxon>
        <taxon>Pseudomonadales</taxon>
        <taxon>Pseudomonadaceae</taxon>
        <taxon>Pseudomonas</taxon>
    </lineage>
</organism>
<dbReference type="Pfam" id="PF07690">
    <property type="entry name" value="MFS_1"/>
    <property type="match status" value="1"/>
</dbReference>
<evidence type="ECO:0000256" key="3">
    <source>
        <dbReference type="ARBA" id="ARBA00022692"/>
    </source>
</evidence>